<dbReference type="EMBL" id="DRMS01000242">
    <property type="protein sequence ID" value="HFC92435.1"/>
    <property type="molecule type" value="Genomic_DNA"/>
</dbReference>
<feature type="domain" description="Calx-beta" evidence="4">
    <location>
        <begin position="39"/>
        <end position="138"/>
    </location>
</feature>
<accession>A0A7V2WV32</accession>
<dbReference type="PROSITE" id="PS51257">
    <property type="entry name" value="PROKAR_LIPOPROTEIN"/>
    <property type="match status" value="1"/>
</dbReference>
<dbReference type="InterPro" id="IPR003644">
    <property type="entry name" value="Calx_beta"/>
</dbReference>
<evidence type="ECO:0000313" key="5">
    <source>
        <dbReference type="EMBL" id="HFC92435.1"/>
    </source>
</evidence>
<comment type="caution">
    <text evidence="5">The sequence shown here is derived from an EMBL/GenBank/DDBJ whole genome shotgun (WGS) entry which is preliminary data.</text>
</comment>
<dbReference type="PANTHER" id="PTHR46682">
    <property type="entry name" value="ADHESION G-PROTEIN COUPLED RECEPTOR V1"/>
    <property type="match status" value="1"/>
</dbReference>
<name>A0A7V2WV32_LEUMU</name>
<proteinExistence type="predicted"/>
<dbReference type="SMART" id="SM00237">
    <property type="entry name" value="Calx_beta"/>
    <property type="match status" value="1"/>
</dbReference>
<organism evidence="5">
    <name type="scientific">Leucothrix mucor</name>
    <dbReference type="NCBI Taxonomy" id="45248"/>
    <lineage>
        <taxon>Bacteria</taxon>
        <taxon>Pseudomonadati</taxon>
        <taxon>Pseudomonadota</taxon>
        <taxon>Gammaproteobacteria</taxon>
        <taxon>Thiotrichales</taxon>
        <taxon>Thiotrichaceae</taxon>
        <taxon>Leucothrix</taxon>
    </lineage>
</organism>
<dbReference type="GO" id="GO:0004930">
    <property type="term" value="F:G protein-coupled receptor activity"/>
    <property type="evidence" value="ECO:0007669"/>
    <property type="project" value="InterPro"/>
</dbReference>
<keyword evidence="2" id="KW-0677">Repeat</keyword>
<evidence type="ECO:0000256" key="2">
    <source>
        <dbReference type="ARBA" id="ARBA00022737"/>
    </source>
</evidence>
<keyword evidence="1" id="KW-0732">Signal</keyword>
<evidence type="ECO:0000256" key="3">
    <source>
        <dbReference type="ARBA" id="ARBA00022837"/>
    </source>
</evidence>
<evidence type="ECO:0000256" key="1">
    <source>
        <dbReference type="ARBA" id="ARBA00022729"/>
    </source>
</evidence>
<dbReference type="SUPFAM" id="SSF141072">
    <property type="entry name" value="CalX-like"/>
    <property type="match status" value="1"/>
</dbReference>
<dbReference type="InterPro" id="IPR026919">
    <property type="entry name" value="ADGRV1"/>
</dbReference>
<keyword evidence="3" id="KW-0106">Calcium</keyword>
<dbReference type="Pfam" id="PF03160">
    <property type="entry name" value="Calx-beta"/>
    <property type="match status" value="1"/>
</dbReference>
<evidence type="ECO:0000259" key="4">
    <source>
        <dbReference type="SMART" id="SM00237"/>
    </source>
</evidence>
<dbReference type="Gene3D" id="2.60.40.2030">
    <property type="match status" value="1"/>
</dbReference>
<dbReference type="AlphaFoldDB" id="A0A7V2WV32"/>
<dbReference type="InterPro" id="IPR038081">
    <property type="entry name" value="CalX-like_sf"/>
</dbReference>
<gene>
    <name evidence="5" type="ORF">ENJ51_06450</name>
</gene>
<reference evidence="5" key="1">
    <citation type="journal article" date="2020" name="mSystems">
        <title>Genome- and Community-Level Interaction Insights into Carbon Utilization and Element Cycling Functions of Hydrothermarchaeota in Hydrothermal Sediment.</title>
        <authorList>
            <person name="Zhou Z."/>
            <person name="Liu Y."/>
            <person name="Xu W."/>
            <person name="Pan J."/>
            <person name="Luo Z.H."/>
            <person name="Li M."/>
        </authorList>
    </citation>
    <scope>NUCLEOTIDE SEQUENCE [LARGE SCALE GENOMIC DNA]</scope>
    <source>
        <strain evidence="5">HyVt-493</strain>
    </source>
</reference>
<dbReference type="GO" id="GO:0016020">
    <property type="term" value="C:membrane"/>
    <property type="evidence" value="ECO:0007669"/>
    <property type="project" value="InterPro"/>
</dbReference>
<dbReference type="Proteomes" id="UP000885750">
    <property type="component" value="Unassembled WGS sequence"/>
</dbReference>
<protein>
    <recommendedName>
        <fullName evidence="4">Calx-beta domain-containing protein</fullName>
    </recommendedName>
</protein>
<dbReference type="PANTHER" id="PTHR46682:SF1">
    <property type="entry name" value="ADHESION G-PROTEIN COUPLED RECEPTOR V1"/>
    <property type="match status" value="1"/>
</dbReference>
<sequence>MKINVSNDKKYNAVKPLALAISLSLLSALSGCNGSKTDDGGEQSQAGVATYSFDNSDYQASESETSVVITVNRSGNTTQYSTVNYSVSAGSASSGADFIATTGQLNWTANDTSSKSFTVSLLSDAIVESDETVALKLTDSATGNVLSNSILTIKDSAIVSCTELQDTSIDTDRTLNSSCYKIENDIYVEGGATLTINPGVKLRFASGKRLTIRSDGALNAVGTESSPIVFTGTQATPGYWDGISYYNSNNLKNEFKYVTVEYGGGIGANLALQSETRMKISHSTLRKSSAYGLKIDSGVKLDQFDNNILTANEGAPIHIPADKIGKLDSASVFSGNAANKNYISIPDSTTVLTDQTWNALDVPYKLKNINLEALLRINPNTTLVFKADGNFRIEKDGTLIAKGTQTEKITFTAEQTTPGYWHGLQFTFSGTANELEHVKVDYAGGTSGNGEGAITLFSTPGRLKLHNSSVSNSLGYGLDFTNPKHIIDVKNINLTNNEKGSVFINPDIVSQLDYASNYNDPIVLANGGFKSDQTMKSLGVPYHLGSHYIFSSLIIEAGTKLVFAAGGGLKTSNQGSLSAIGTDSQPIIFTGQQQISGYWSGIQFLTNSVSNKLDHTVVEYGGQPGGNAPSLVGMFFNDSRADISNSILRHSATNGIWQANATAGSRSNISFSDIANEEIHTD</sequence>